<accession>A0ABP9FPG1</accession>
<gene>
    <name evidence="2" type="ORF">GCM10023313_13480</name>
</gene>
<name>A0ABP9FPG1_9SPHI</name>
<dbReference type="CDD" id="cd00761">
    <property type="entry name" value="Glyco_tranf_GTA_type"/>
    <property type="match status" value="1"/>
</dbReference>
<protein>
    <recommendedName>
        <fullName evidence="1">Glycosyltransferase 2-like domain-containing protein</fullName>
    </recommendedName>
</protein>
<evidence type="ECO:0000313" key="2">
    <source>
        <dbReference type="EMBL" id="GAA4911823.1"/>
    </source>
</evidence>
<proteinExistence type="predicted"/>
<dbReference type="InterPro" id="IPR029044">
    <property type="entry name" value="Nucleotide-diphossugar_trans"/>
</dbReference>
<dbReference type="InterPro" id="IPR001173">
    <property type="entry name" value="Glyco_trans_2-like"/>
</dbReference>
<sequence length="264" mass="30919">MTIPDLHFKDVTLLVTHYNRSRSLERLLDAFRAQGITFGDIVVSDDGSRPEHLEKLVAMQPDYNYRLVTAPKNRGLGNNINKGQDAVQTPYTLYVQEDFEPKEIFATHFKDALHFFETDAELDIARFYAYFKYPYTKAYNKGFSEMKFSASPLKNNHLKFYVYSDHPHLRRSSFLQKFGRYPEGIKGDLTEYRMALSFIQHKGKGIFFDRFTDLFYQKNSSDEPSTMGRASWRESKNSLALAARAVYLQFKLLKWTYDVLFKKL</sequence>
<reference evidence="3" key="1">
    <citation type="journal article" date="2019" name="Int. J. Syst. Evol. Microbiol.">
        <title>The Global Catalogue of Microorganisms (GCM) 10K type strain sequencing project: providing services to taxonomists for standard genome sequencing and annotation.</title>
        <authorList>
            <consortium name="The Broad Institute Genomics Platform"/>
            <consortium name="The Broad Institute Genome Sequencing Center for Infectious Disease"/>
            <person name="Wu L."/>
            <person name="Ma J."/>
        </authorList>
    </citation>
    <scope>NUCLEOTIDE SEQUENCE [LARGE SCALE GENOMIC DNA]</scope>
    <source>
        <strain evidence="3">JCM 18283</strain>
    </source>
</reference>
<evidence type="ECO:0000313" key="3">
    <source>
        <dbReference type="Proteomes" id="UP001501436"/>
    </source>
</evidence>
<dbReference type="SUPFAM" id="SSF53448">
    <property type="entry name" value="Nucleotide-diphospho-sugar transferases"/>
    <property type="match status" value="1"/>
</dbReference>
<dbReference type="Proteomes" id="UP001501436">
    <property type="component" value="Unassembled WGS sequence"/>
</dbReference>
<comment type="caution">
    <text evidence="2">The sequence shown here is derived from an EMBL/GenBank/DDBJ whole genome shotgun (WGS) entry which is preliminary data.</text>
</comment>
<organism evidence="2 3">
    <name type="scientific">Mucilaginibacter defluvii</name>
    <dbReference type="NCBI Taxonomy" id="1196019"/>
    <lineage>
        <taxon>Bacteria</taxon>
        <taxon>Pseudomonadati</taxon>
        <taxon>Bacteroidota</taxon>
        <taxon>Sphingobacteriia</taxon>
        <taxon>Sphingobacteriales</taxon>
        <taxon>Sphingobacteriaceae</taxon>
        <taxon>Mucilaginibacter</taxon>
    </lineage>
</organism>
<dbReference type="RefSeq" id="WP_345330205.1">
    <property type="nucleotide sequence ID" value="NZ_BAABJI010000002.1"/>
</dbReference>
<feature type="domain" description="Glycosyltransferase 2-like" evidence="1">
    <location>
        <begin position="13"/>
        <end position="175"/>
    </location>
</feature>
<evidence type="ECO:0000259" key="1">
    <source>
        <dbReference type="Pfam" id="PF00535"/>
    </source>
</evidence>
<dbReference type="EMBL" id="BAABJI010000002">
    <property type="protein sequence ID" value="GAA4911823.1"/>
    <property type="molecule type" value="Genomic_DNA"/>
</dbReference>
<keyword evidence="3" id="KW-1185">Reference proteome</keyword>
<dbReference type="Pfam" id="PF00535">
    <property type="entry name" value="Glycos_transf_2"/>
    <property type="match status" value="1"/>
</dbReference>
<dbReference type="Gene3D" id="3.90.550.10">
    <property type="entry name" value="Spore Coat Polysaccharide Biosynthesis Protein SpsA, Chain A"/>
    <property type="match status" value="1"/>
</dbReference>